<gene>
    <name evidence="3" type="ORF">KQI68_05775</name>
</gene>
<reference evidence="3 4" key="1">
    <citation type="submission" date="2021-06" db="EMBL/GenBank/DDBJ databases">
        <authorList>
            <person name="Sun Q."/>
            <person name="Li D."/>
        </authorList>
    </citation>
    <scope>NUCLEOTIDE SEQUENCE [LARGE SCALE GENOMIC DNA]</scope>
    <source>
        <strain evidence="3 4">MSJ-1</strain>
    </source>
</reference>
<evidence type="ECO:0000313" key="4">
    <source>
        <dbReference type="Proteomes" id="UP000783742"/>
    </source>
</evidence>
<evidence type="ECO:0000313" key="3">
    <source>
        <dbReference type="EMBL" id="MBU5669345.1"/>
    </source>
</evidence>
<keyword evidence="4" id="KW-1185">Reference proteome</keyword>
<sequence>MKIIHISDLHLKRFYKGKLPLEISNILLEDTWKALVKASEYSNKIKAEIFLISGDLFEKEFFNLKDLNRLFDIIKNISAKVFIVFGNHDYMSNDNIFGKVKLPENLYIFNSELSFYEMEELNTRIYGVSYNNFSFLKNFEMPELDKNYINIGLFHNDFNDERYLMLNLDELKDFDYVALGHVHKRQRILKNVYYGGSIIPLSFKDEGPRGGIVFDTDTKEADFVNFSEREFIKLPVDIDKNMNLNDILSNIQSDINDKNLYRIILNGNHNNFMEVESFLNNNIKAFYFEIKNNLKPAVSLDEIIKSEDYLNDFFNSFSNSELELESKNMIKDYILEQYYEI</sequence>
<dbReference type="InterPro" id="IPR004843">
    <property type="entry name" value="Calcineurin-like_PHP"/>
</dbReference>
<dbReference type="PANTHER" id="PTHR30337">
    <property type="entry name" value="COMPONENT OF ATP-DEPENDENT DSDNA EXONUCLEASE"/>
    <property type="match status" value="1"/>
</dbReference>
<feature type="domain" description="Calcineurin-like phosphoesterase" evidence="2">
    <location>
        <begin position="1"/>
        <end position="184"/>
    </location>
</feature>
<name>A0ABS6FJG5_9FIRM</name>
<dbReference type="Proteomes" id="UP000783742">
    <property type="component" value="Unassembled WGS sequence"/>
</dbReference>
<comment type="caution">
    <text evidence="3">The sequence shown here is derived from an EMBL/GenBank/DDBJ whole genome shotgun (WGS) entry which is preliminary data.</text>
</comment>
<dbReference type="InterPro" id="IPR041796">
    <property type="entry name" value="Mre11_N"/>
</dbReference>
<proteinExistence type="predicted"/>
<dbReference type="RefSeq" id="WP_216549184.1">
    <property type="nucleotide sequence ID" value="NZ_JAHLQO010000004.1"/>
</dbReference>
<evidence type="ECO:0000259" key="2">
    <source>
        <dbReference type="Pfam" id="PF00149"/>
    </source>
</evidence>
<evidence type="ECO:0000256" key="1">
    <source>
        <dbReference type="ARBA" id="ARBA00022801"/>
    </source>
</evidence>
<organism evidence="3 4">
    <name type="scientific">Peptoniphilus ovalis</name>
    <dbReference type="NCBI Taxonomy" id="2841503"/>
    <lineage>
        <taxon>Bacteria</taxon>
        <taxon>Bacillati</taxon>
        <taxon>Bacillota</taxon>
        <taxon>Tissierellia</taxon>
        <taxon>Tissierellales</taxon>
        <taxon>Peptoniphilaceae</taxon>
        <taxon>Peptoniphilus</taxon>
    </lineage>
</organism>
<dbReference type="InterPro" id="IPR050535">
    <property type="entry name" value="DNA_Repair-Maintenance_Comp"/>
</dbReference>
<dbReference type="CDD" id="cd00840">
    <property type="entry name" value="MPP_Mre11_N"/>
    <property type="match status" value="1"/>
</dbReference>
<accession>A0ABS6FJG5</accession>
<dbReference type="EMBL" id="JAHLQO010000004">
    <property type="protein sequence ID" value="MBU5669345.1"/>
    <property type="molecule type" value="Genomic_DNA"/>
</dbReference>
<protein>
    <submittedName>
        <fullName evidence="3">Metallophosphoesterase family protein</fullName>
    </submittedName>
</protein>
<dbReference type="Pfam" id="PF00149">
    <property type="entry name" value="Metallophos"/>
    <property type="match status" value="1"/>
</dbReference>
<keyword evidence="1" id="KW-0378">Hydrolase</keyword>